<evidence type="ECO:0000313" key="7">
    <source>
        <dbReference type="Proteomes" id="UP001521150"/>
    </source>
</evidence>
<dbReference type="InterPro" id="IPR036271">
    <property type="entry name" value="Tet_transcr_reg_TetR-rel_C_sf"/>
</dbReference>
<evidence type="ECO:0000256" key="4">
    <source>
        <dbReference type="PROSITE-ProRule" id="PRU00335"/>
    </source>
</evidence>
<dbReference type="InterPro" id="IPR001647">
    <property type="entry name" value="HTH_TetR"/>
</dbReference>
<feature type="domain" description="HTH tetR-type" evidence="5">
    <location>
        <begin position="13"/>
        <end position="72"/>
    </location>
</feature>
<dbReference type="PRINTS" id="PR00455">
    <property type="entry name" value="HTHTETR"/>
</dbReference>
<evidence type="ECO:0000256" key="2">
    <source>
        <dbReference type="ARBA" id="ARBA00023125"/>
    </source>
</evidence>
<dbReference type="RefSeq" id="WP_233727025.1">
    <property type="nucleotide sequence ID" value="NZ_JAJVCN010000002.1"/>
</dbReference>
<dbReference type="Pfam" id="PF21597">
    <property type="entry name" value="TetR_C_43"/>
    <property type="match status" value="1"/>
</dbReference>
<keyword evidence="7" id="KW-1185">Reference proteome</keyword>
<keyword evidence="3" id="KW-0804">Transcription</keyword>
<dbReference type="Pfam" id="PF00440">
    <property type="entry name" value="TetR_N"/>
    <property type="match status" value="1"/>
</dbReference>
<dbReference type="PROSITE" id="PS50977">
    <property type="entry name" value="HTH_TETR_2"/>
    <property type="match status" value="1"/>
</dbReference>
<comment type="caution">
    <text evidence="6">The sequence shown here is derived from an EMBL/GenBank/DDBJ whole genome shotgun (WGS) entry which is preliminary data.</text>
</comment>
<proteinExistence type="predicted"/>
<evidence type="ECO:0000313" key="6">
    <source>
        <dbReference type="EMBL" id="MCE7005442.1"/>
    </source>
</evidence>
<keyword evidence="1" id="KW-0805">Transcription regulation</keyword>
<dbReference type="SUPFAM" id="SSF46689">
    <property type="entry name" value="Homeodomain-like"/>
    <property type="match status" value="1"/>
</dbReference>
<evidence type="ECO:0000256" key="1">
    <source>
        <dbReference type="ARBA" id="ARBA00023015"/>
    </source>
</evidence>
<dbReference type="SUPFAM" id="SSF48498">
    <property type="entry name" value="Tetracyclin repressor-like, C-terminal domain"/>
    <property type="match status" value="1"/>
</dbReference>
<evidence type="ECO:0000256" key="3">
    <source>
        <dbReference type="ARBA" id="ARBA00023163"/>
    </source>
</evidence>
<dbReference type="Gene3D" id="1.10.357.10">
    <property type="entry name" value="Tetracycline Repressor, domain 2"/>
    <property type="match status" value="1"/>
</dbReference>
<name>A0ABS8ZHX8_9PSEU</name>
<feature type="DNA-binding region" description="H-T-H motif" evidence="4">
    <location>
        <begin position="35"/>
        <end position="54"/>
    </location>
</feature>
<dbReference type="EMBL" id="JAJVCN010000002">
    <property type="protein sequence ID" value="MCE7005442.1"/>
    <property type="molecule type" value="Genomic_DNA"/>
</dbReference>
<dbReference type="PANTHER" id="PTHR30055">
    <property type="entry name" value="HTH-TYPE TRANSCRIPTIONAL REGULATOR RUTR"/>
    <property type="match status" value="1"/>
</dbReference>
<reference evidence="6 7" key="1">
    <citation type="submission" date="2021-12" db="EMBL/GenBank/DDBJ databases">
        <title>Genome sequence of Kibdelosporangium philippinense ATCC 49844.</title>
        <authorList>
            <person name="Fedorov E.A."/>
            <person name="Omeragic M."/>
            <person name="Shalygina K.F."/>
            <person name="Maclea K.S."/>
        </authorList>
    </citation>
    <scope>NUCLEOTIDE SEQUENCE [LARGE SCALE GENOMIC DNA]</scope>
    <source>
        <strain evidence="6 7">ATCC 49844</strain>
    </source>
</reference>
<dbReference type="InterPro" id="IPR049445">
    <property type="entry name" value="TetR_SbtR-like_C"/>
</dbReference>
<protein>
    <submittedName>
        <fullName evidence="6">TetR/AcrR family transcriptional regulator</fullName>
    </submittedName>
</protein>
<dbReference type="InterPro" id="IPR009057">
    <property type="entry name" value="Homeodomain-like_sf"/>
</dbReference>
<dbReference type="InterPro" id="IPR050109">
    <property type="entry name" value="HTH-type_TetR-like_transc_reg"/>
</dbReference>
<dbReference type="Proteomes" id="UP001521150">
    <property type="component" value="Unassembled WGS sequence"/>
</dbReference>
<organism evidence="6 7">
    <name type="scientific">Kibdelosporangium philippinense</name>
    <dbReference type="NCBI Taxonomy" id="211113"/>
    <lineage>
        <taxon>Bacteria</taxon>
        <taxon>Bacillati</taxon>
        <taxon>Actinomycetota</taxon>
        <taxon>Actinomycetes</taxon>
        <taxon>Pseudonocardiales</taxon>
        <taxon>Pseudonocardiaceae</taxon>
        <taxon>Kibdelosporangium</taxon>
    </lineage>
</organism>
<evidence type="ECO:0000259" key="5">
    <source>
        <dbReference type="PROSITE" id="PS50977"/>
    </source>
</evidence>
<dbReference type="PANTHER" id="PTHR30055:SF234">
    <property type="entry name" value="HTH-TYPE TRANSCRIPTIONAL REGULATOR BETI"/>
    <property type="match status" value="1"/>
</dbReference>
<keyword evidence="2 4" id="KW-0238">DNA-binding</keyword>
<accession>A0ABS8ZHX8</accession>
<gene>
    <name evidence="6" type="ORF">LWC34_21800</name>
</gene>
<sequence length="186" mass="19695">MTETERPLRADARRNRARVLEVAQQVFETEGLAVPVDEVAKRAGVGIGTVYRHFPTKEALLEAILISRVEALIADAQALAGASDPGAAFFGFVVRMVRQVVGNKALGEALVSSGFDPVEVLGPTHAVLRAAQDHLLARAQEAGAVRKDVTGADVKAIIVGIIAAERHTDDGEPGRLGSIMIESLRA</sequence>